<protein>
    <submittedName>
        <fullName evidence="2">Uncharacterized protein</fullName>
    </submittedName>
</protein>
<keyword evidence="3" id="KW-1185">Reference proteome</keyword>
<dbReference type="SUPFAM" id="SSF51730">
    <property type="entry name" value="FAD-linked oxidoreductase"/>
    <property type="match status" value="1"/>
</dbReference>
<evidence type="ECO:0000313" key="3">
    <source>
        <dbReference type="Proteomes" id="UP000822688"/>
    </source>
</evidence>
<proteinExistence type="predicted"/>
<dbReference type="AlphaFoldDB" id="A0A8T0I034"/>
<dbReference type="Proteomes" id="UP000822688">
    <property type="component" value="Chromosome 5"/>
</dbReference>
<organism evidence="2 3">
    <name type="scientific">Ceratodon purpureus</name>
    <name type="common">Fire moss</name>
    <name type="synonym">Dicranum purpureum</name>
    <dbReference type="NCBI Taxonomy" id="3225"/>
    <lineage>
        <taxon>Eukaryota</taxon>
        <taxon>Viridiplantae</taxon>
        <taxon>Streptophyta</taxon>
        <taxon>Embryophyta</taxon>
        <taxon>Bryophyta</taxon>
        <taxon>Bryophytina</taxon>
        <taxon>Bryopsida</taxon>
        <taxon>Dicranidae</taxon>
        <taxon>Pseudoditrichales</taxon>
        <taxon>Ditrichaceae</taxon>
        <taxon>Ceratodon</taxon>
    </lineage>
</organism>
<evidence type="ECO:0000256" key="1">
    <source>
        <dbReference type="ARBA" id="ARBA00023002"/>
    </source>
</evidence>
<name>A0A8T0I034_CERPU</name>
<dbReference type="InterPro" id="IPR029041">
    <property type="entry name" value="FAD-linked_oxidoreductase-like"/>
</dbReference>
<sequence>MLSFLHLGNRHLSQGNSFRKMAVAMAMTMAGARPSLFEQHPFVRLLELPATTSSPPLPVLQTSRGPSFETINGVVTPDLPIKASLIEYFHSLELKHILPNLRQKSLKEEISSFDSSLDSQTSSFETLRGFNCWQVRTVAAQTRSLPELQERMIKSSHEIEASGCGGSLLLLSGGHPLRRVWFANQLLPANSFVMLKAAHQLRKIGLLSPGLQLWCVENPLVNSIERLEQKINAGAEAVVVQPPLLPERFAEWWSKADQRGLTKATPVIVGLPLLTSSRNYSFWLELTGASGKEADAMKARWKRVESEHAGDSVAFARFCYKESVQLIESIRSLPGVAGIHVMPVTRAGWRQYQKLVSEGRL</sequence>
<comment type="caution">
    <text evidence="2">The sequence shown here is derived from an EMBL/GenBank/DDBJ whole genome shotgun (WGS) entry which is preliminary data.</text>
</comment>
<accession>A0A8T0I034</accession>
<keyword evidence="1" id="KW-0560">Oxidoreductase</keyword>
<gene>
    <name evidence="2" type="ORF">KC19_5G085000</name>
</gene>
<reference evidence="2" key="1">
    <citation type="submission" date="2020-06" db="EMBL/GenBank/DDBJ databases">
        <title>WGS assembly of Ceratodon purpureus strain R40.</title>
        <authorList>
            <person name="Carey S.B."/>
            <person name="Jenkins J."/>
            <person name="Shu S."/>
            <person name="Lovell J.T."/>
            <person name="Sreedasyam A."/>
            <person name="Maumus F."/>
            <person name="Tiley G.P."/>
            <person name="Fernandez-Pozo N."/>
            <person name="Barry K."/>
            <person name="Chen C."/>
            <person name="Wang M."/>
            <person name="Lipzen A."/>
            <person name="Daum C."/>
            <person name="Saski C.A."/>
            <person name="Payton A.C."/>
            <person name="Mcbreen J.C."/>
            <person name="Conrad R.E."/>
            <person name="Kollar L.M."/>
            <person name="Olsson S."/>
            <person name="Huttunen S."/>
            <person name="Landis J.B."/>
            <person name="Wickett N.J."/>
            <person name="Johnson M.G."/>
            <person name="Rensing S.A."/>
            <person name="Grimwood J."/>
            <person name="Schmutz J."/>
            <person name="Mcdaniel S.F."/>
        </authorList>
    </citation>
    <scope>NUCLEOTIDE SEQUENCE</scope>
    <source>
        <strain evidence="2">R40</strain>
    </source>
</reference>
<dbReference type="EMBL" id="CM026425">
    <property type="protein sequence ID" value="KAG0576506.1"/>
    <property type="molecule type" value="Genomic_DNA"/>
</dbReference>
<dbReference type="GO" id="GO:0016491">
    <property type="term" value="F:oxidoreductase activity"/>
    <property type="evidence" value="ECO:0007669"/>
    <property type="project" value="UniProtKB-KW"/>
</dbReference>
<dbReference type="Gene3D" id="3.20.20.220">
    <property type="match status" value="1"/>
</dbReference>
<evidence type="ECO:0000313" key="2">
    <source>
        <dbReference type="EMBL" id="KAG0576506.1"/>
    </source>
</evidence>